<name>A0A381UNZ6_9ZZZZ</name>
<accession>A0A381UNZ6</accession>
<keyword evidence="1" id="KW-1133">Transmembrane helix</keyword>
<keyword evidence="1" id="KW-0812">Transmembrane</keyword>
<organism evidence="2">
    <name type="scientific">marine metagenome</name>
    <dbReference type="NCBI Taxonomy" id="408172"/>
    <lineage>
        <taxon>unclassified sequences</taxon>
        <taxon>metagenomes</taxon>
        <taxon>ecological metagenomes</taxon>
    </lineage>
</organism>
<dbReference type="PROSITE" id="PS50244">
    <property type="entry name" value="S5A_REDUCTASE"/>
    <property type="match status" value="1"/>
</dbReference>
<sequence>MNPGFSAYATSIVAVCIASLAALACSQGGLQSGGLPVLFICLGIAFLFQWLIFIPSFIWETEHFFDLTGSITVLAITSIAFYFKSHQFSGSTDIRSIMLVVLVFAWAMRLGGFLFMRIHRAGEDKRFRKLKKSFPLFLRTWTLQGLWVFITCLAALTAVTSTKISEVDVTFYLGLVLWICGFIIEVIADLQKSRFRAEKKNKGNFIQSGLWVLSRHPNYLGEIILWLGIAIMALPVLWSWQYVSLLSPLFVYLLLTKVSGIPILEAQAEKNWGKQKDYQIYKKNTPLLFPK</sequence>
<dbReference type="PANTHER" id="PTHR32251:SF17">
    <property type="entry name" value="STEROID 5-ALPHA REDUCTASE C-TERMINAL DOMAIN-CONTAINING PROTEIN"/>
    <property type="match status" value="1"/>
</dbReference>
<dbReference type="InterPro" id="IPR010721">
    <property type="entry name" value="UstE-like"/>
</dbReference>
<feature type="transmembrane region" description="Helical" evidence="1">
    <location>
        <begin position="136"/>
        <end position="159"/>
    </location>
</feature>
<dbReference type="Gene3D" id="1.20.120.1630">
    <property type="match status" value="1"/>
</dbReference>
<protein>
    <submittedName>
        <fullName evidence="2">Uncharacterized protein</fullName>
    </submittedName>
</protein>
<gene>
    <name evidence="2" type="ORF">METZ01_LOCUS82730</name>
</gene>
<feature type="transmembrane region" description="Helical" evidence="1">
    <location>
        <begin position="95"/>
        <end position="115"/>
    </location>
</feature>
<proteinExistence type="predicted"/>
<evidence type="ECO:0000256" key="1">
    <source>
        <dbReference type="SAM" id="Phobius"/>
    </source>
</evidence>
<feature type="transmembrane region" description="Helical" evidence="1">
    <location>
        <begin position="223"/>
        <end position="243"/>
    </location>
</feature>
<dbReference type="Pfam" id="PF06966">
    <property type="entry name" value="DUF1295"/>
    <property type="match status" value="1"/>
</dbReference>
<feature type="transmembrane region" description="Helical" evidence="1">
    <location>
        <begin position="34"/>
        <end position="52"/>
    </location>
</feature>
<dbReference type="AlphaFoldDB" id="A0A381UNZ6"/>
<dbReference type="EMBL" id="UINC01006826">
    <property type="protein sequence ID" value="SVA29876.1"/>
    <property type="molecule type" value="Genomic_DNA"/>
</dbReference>
<evidence type="ECO:0000313" key="2">
    <source>
        <dbReference type="EMBL" id="SVA29876.1"/>
    </source>
</evidence>
<reference evidence="2" key="1">
    <citation type="submission" date="2018-05" db="EMBL/GenBank/DDBJ databases">
        <authorList>
            <person name="Lanie J.A."/>
            <person name="Ng W.-L."/>
            <person name="Kazmierczak K.M."/>
            <person name="Andrzejewski T.M."/>
            <person name="Davidsen T.M."/>
            <person name="Wayne K.J."/>
            <person name="Tettelin H."/>
            <person name="Glass J.I."/>
            <person name="Rusch D."/>
            <person name="Podicherti R."/>
            <person name="Tsui H.-C.T."/>
            <person name="Winkler M.E."/>
        </authorList>
    </citation>
    <scope>NUCLEOTIDE SEQUENCE</scope>
</reference>
<feature type="transmembrane region" description="Helical" evidence="1">
    <location>
        <begin position="171"/>
        <end position="190"/>
    </location>
</feature>
<dbReference type="GO" id="GO:0016020">
    <property type="term" value="C:membrane"/>
    <property type="evidence" value="ECO:0007669"/>
    <property type="project" value="TreeGrafter"/>
</dbReference>
<keyword evidence="1" id="KW-0472">Membrane</keyword>
<dbReference type="PANTHER" id="PTHR32251">
    <property type="entry name" value="3-OXO-5-ALPHA-STEROID 4-DEHYDROGENASE"/>
    <property type="match status" value="1"/>
</dbReference>